<feature type="signal peptide" evidence="1">
    <location>
        <begin position="1"/>
        <end position="23"/>
    </location>
</feature>
<name>A0A4Q7Z3R7_9GAMM</name>
<proteinExistence type="predicted"/>
<dbReference type="RefSeq" id="WP_130412675.1">
    <property type="nucleotide sequence ID" value="NZ_SHKX01000012.1"/>
</dbReference>
<keyword evidence="3" id="KW-1185">Reference proteome</keyword>
<evidence type="ECO:0000256" key="1">
    <source>
        <dbReference type="SAM" id="SignalP"/>
    </source>
</evidence>
<gene>
    <name evidence="2" type="ORF">EV700_1669</name>
</gene>
<dbReference type="Proteomes" id="UP000292423">
    <property type="component" value="Unassembled WGS sequence"/>
</dbReference>
<dbReference type="AlphaFoldDB" id="A0A4Q7Z3R7"/>
<feature type="chain" id="PRO_5020776648" evidence="1">
    <location>
        <begin position="24"/>
        <end position="292"/>
    </location>
</feature>
<keyword evidence="1" id="KW-0732">Signal</keyword>
<sequence length="292" mass="29596">MKFPVNRRILMLPVLLAASACWAMDDMTDGEMSDHVAQDGVTFRLILPDFDGAGPGTDVGFKINQTIFHDRDGYAGAPAAGAIVHGTGVAGDRLEFTMAALSVINASMDSVGDSSAAGGNQPMLNVRVDIPAFTFKTGKTYVAASSGVSSPVTSMSAAISESMTINVGAITANLQLAGESQGNMLRLTGSMTNGITATGYQLNDVNSGGFLQIPAISINNNGASTSLDVNIGVDVATNGVVARVYQLGASSGGVDIALSGVKVGDAGTPAIGNIDLVGLDLATTVIRVAGQP</sequence>
<dbReference type="OrthoDB" id="6078536at2"/>
<dbReference type="EMBL" id="SHKX01000012">
    <property type="protein sequence ID" value="RZU44868.1"/>
    <property type="molecule type" value="Genomic_DNA"/>
</dbReference>
<accession>A0A4Q7Z3R7</accession>
<evidence type="ECO:0000313" key="2">
    <source>
        <dbReference type="EMBL" id="RZU44868.1"/>
    </source>
</evidence>
<dbReference type="PROSITE" id="PS51257">
    <property type="entry name" value="PROKAR_LIPOPROTEIN"/>
    <property type="match status" value="1"/>
</dbReference>
<reference evidence="2 3" key="1">
    <citation type="submission" date="2019-02" db="EMBL/GenBank/DDBJ databases">
        <title>Genomic Encyclopedia of Type Strains, Phase IV (KMG-IV): sequencing the most valuable type-strain genomes for metagenomic binning, comparative biology and taxonomic classification.</title>
        <authorList>
            <person name="Goeker M."/>
        </authorList>
    </citation>
    <scope>NUCLEOTIDE SEQUENCE [LARGE SCALE GENOMIC DNA]</scope>
    <source>
        <strain evidence="2 3">DSM 105135</strain>
    </source>
</reference>
<comment type="caution">
    <text evidence="2">The sequence shown here is derived from an EMBL/GenBank/DDBJ whole genome shotgun (WGS) entry which is preliminary data.</text>
</comment>
<organism evidence="2 3">
    <name type="scientific">Fluviicoccus keumensis</name>
    <dbReference type="NCBI Taxonomy" id="1435465"/>
    <lineage>
        <taxon>Bacteria</taxon>
        <taxon>Pseudomonadati</taxon>
        <taxon>Pseudomonadota</taxon>
        <taxon>Gammaproteobacteria</taxon>
        <taxon>Moraxellales</taxon>
        <taxon>Moraxellaceae</taxon>
        <taxon>Fluviicoccus</taxon>
    </lineage>
</organism>
<evidence type="ECO:0000313" key="3">
    <source>
        <dbReference type="Proteomes" id="UP000292423"/>
    </source>
</evidence>
<protein>
    <submittedName>
        <fullName evidence="2">Uncharacterized protein</fullName>
    </submittedName>
</protein>